<protein>
    <recommendedName>
        <fullName evidence="1">F-box domain-containing protein</fullName>
    </recommendedName>
</protein>
<dbReference type="Proteomes" id="UP000324897">
    <property type="component" value="Chromosome 4"/>
</dbReference>
<evidence type="ECO:0000313" key="2">
    <source>
        <dbReference type="EMBL" id="TVU37134.1"/>
    </source>
</evidence>
<organism evidence="2 3">
    <name type="scientific">Eragrostis curvula</name>
    <name type="common">weeping love grass</name>
    <dbReference type="NCBI Taxonomy" id="38414"/>
    <lineage>
        <taxon>Eukaryota</taxon>
        <taxon>Viridiplantae</taxon>
        <taxon>Streptophyta</taxon>
        <taxon>Embryophyta</taxon>
        <taxon>Tracheophyta</taxon>
        <taxon>Spermatophyta</taxon>
        <taxon>Magnoliopsida</taxon>
        <taxon>Liliopsida</taxon>
        <taxon>Poales</taxon>
        <taxon>Poaceae</taxon>
        <taxon>PACMAD clade</taxon>
        <taxon>Chloridoideae</taxon>
        <taxon>Eragrostideae</taxon>
        <taxon>Eragrostidinae</taxon>
        <taxon>Eragrostis</taxon>
    </lineage>
</organism>
<gene>
    <name evidence="2" type="ORF">EJB05_10431</name>
</gene>
<dbReference type="Pfam" id="PF00646">
    <property type="entry name" value="F-box"/>
    <property type="match status" value="1"/>
</dbReference>
<evidence type="ECO:0000313" key="3">
    <source>
        <dbReference type="Proteomes" id="UP000324897"/>
    </source>
</evidence>
<dbReference type="SMART" id="SM00256">
    <property type="entry name" value="FBOX"/>
    <property type="match status" value="1"/>
</dbReference>
<keyword evidence="3" id="KW-1185">Reference proteome</keyword>
<proteinExistence type="predicted"/>
<dbReference type="InterPro" id="IPR036047">
    <property type="entry name" value="F-box-like_dom_sf"/>
</dbReference>
<dbReference type="PROSITE" id="PS50181">
    <property type="entry name" value="FBOX"/>
    <property type="match status" value="1"/>
</dbReference>
<evidence type="ECO:0000259" key="1">
    <source>
        <dbReference type="PROSITE" id="PS50181"/>
    </source>
</evidence>
<dbReference type="Pfam" id="PF03478">
    <property type="entry name" value="Beta-prop_KIB1-4"/>
    <property type="match status" value="2"/>
</dbReference>
<name>A0A5J9VNV3_9POAL</name>
<dbReference type="InterPro" id="IPR005174">
    <property type="entry name" value="KIB1-4_b-propeller"/>
</dbReference>
<sequence>MASRTLKKSSSQPPTLDQIGSKPLVIRFSDGDEAKIMDPFDDGFPEATLELEMLKGKEHVACLEGEWLLMFDADTDECFLMSLSSLSKISLPPLVTKDFVYKAALSSPTPPDCTIMIIANEDDTEYGNYLLYCRPGDEEWQEWRDDTDDAIDFNTGIVGSRGTMYLSTIKYTFIAIDASLSSSSDYKANIKRRGIPNPSIMRWARQYYLVQSDGDVFHLQFYTHGLYNSEVIDMDIHRLDTSEYVWNKVESIGDRAIFIGGNCVVLSSASRAGIQPGYVYLLYDGCLDGIILYTIRLDDRTMTCTLLPSNSSDRLYWVVPSSFKKESNETVSTMSSKTNKKSKLIFDEDAPLGESPWFRLPVEMVEELVSRISFSDYLNVRQVCKGWSSIVKPFQFAERYPIYPMLMSICSSTTGVFKMFDPIVEWEYTVKNSSLAPCTDYQMLLFAKHGWVLVMRGQNHMYAANPFNGERVDLPEIPWPGNQFDGVSFSSTPNSPDCTVCCIHKKRTQGRTDSLYVMVWRVGDEHWTKEVIGDETQFRTAYNNPVFYHGEFYCLGTSGQLGIFNPDNMTWRVLDKPEPVLDDDPLPGDRYCHLLEFRDDLIAIFRQHNDRPIDLYRLDKSHMAWTKVEKLDGEVIFVDNWNVVMVPAPRDDCCNKIYMPKQGRYVENGAEPKSTFYDIKSRKYYPGYYGLTERMNSIWVEPKFRHK</sequence>
<dbReference type="PANTHER" id="PTHR33127:SF97">
    <property type="entry name" value="OS08G0448300 PROTEIN"/>
    <property type="match status" value="1"/>
</dbReference>
<accession>A0A5J9VNV3</accession>
<dbReference type="EMBL" id="RWGY01000007">
    <property type="protein sequence ID" value="TVU37134.1"/>
    <property type="molecule type" value="Genomic_DNA"/>
</dbReference>
<feature type="domain" description="F-box" evidence="1">
    <location>
        <begin position="354"/>
        <end position="400"/>
    </location>
</feature>
<feature type="non-terminal residue" evidence="2">
    <location>
        <position position="1"/>
    </location>
</feature>
<dbReference type="SUPFAM" id="SSF117281">
    <property type="entry name" value="Kelch motif"/>
    <property type="match status" value="1"/>
</dbReference>
<comment type="caution">
    <text evidence="2">The sequence shown here is derived from an EMBL/GenBank/DDBJ whole genome shotgun (WGS) entry which is preliminary data.</text>
</comment>
<dbReference type="SUPFAM" id="SSF81383">
    <property type="entry name" value="F-box domain"/>
    <property type="match status" value="1"/>
</dbReference>
<dbReference type="OrthoDB" id="685954at2759"/>
<dbReference type="InterPro" id="IPR015915">
    <property type="entry name" value="Kelch-typ_b-propeller"/>
</dbReference>
<dbReference type="CDD" id="cd09917">
    <property type="entry name" value="F-box_SF"/>
    <property type="match status" value="1"/>
</dbReference>
<dbReference type="Gramene" id="TVU37134">
    <property type="protein sequence ID" value="TVU37134"/>
    <property type="gene ID" value="EJB05_10431"/>
</dbReference>
<reference evidence="2 3" key="1">
    <citation type="journal article" date="2019" name="Sci. Rep.">
        <title>A high-quality genome of Eragrostis curvula grass provides insights into Poaceae evolution and supports new strategies to enhance forage quality.</title>
        <authorList>
            <person name="Carballo J."/>
            <person name="Santos B.A.C.M."/>
            <person name="Zappacosta D."/>
            <person name="Garbus I."/>
            <person name="Selva J.P."/>
            <person name="Gallo C.A."/>
            <person name="Diaz A."/>
            <person name="Albertini E."/>
            <person name="Caccamo M."/>
            <person name="Echenique V."/>
        </authorList>
    </citation>
    <scope>NUCLEOTIDE SEQUENCE [LARGE SCALE GENOMIC DNA]</scope>
    <source>
        <strain evidence="3">cv. Victoria</strain>
        <tissue evidence="2">Leaf</tissue>
    </source>
</reference>
<dbReference type="InterPro" id="IPR001810">
    <property type="entry name" value="F-box_dom"/>
</dbReference>
<dbReference type="AlphaFoldDB" id="A0A5J9VNV3"/>
<dbReference type="PANTHER" id="PTHR33127">
    <property type="entry name" value="TRANSMEMBRANE PROTEIN"/>
    <property type="match status" value="1"/>
</dbReference>